<dbReference type="PROSITE" id="PS51257">
    <property type="entry name" value="PROKAR_LIPOPROTEIN"/>
    <property type="match status" value="1"/>
</dbReference>
<name>A0AB33KBH5_9ACTN</name>
<dbReference type="InterPro" id="IPR029050">
    <property type="entry name" value="Immunoprotect_excell_Ig-like"/>
</dbReference>
<dbReference type="KEGG" id="stcm:SCMC78_25080"/>
<feature type="signal peptide" evidence="3">
    <location>
        <begin position="1"/>
        <end position="19"/>
    </location>
</feature>
<feature type="chain" id="PRO_5044328929" description="DUF4352 domain-containing protein" evidence="3">
    <location>
        <begin position="20"/>
        <end position="232"/>
    </location>
</feature>
<dbReference type="AlphaFoldDB" id="A0AB33KBH5"/>
<reference evidence="5" key="1">
    <citation type="submission" date="2024-07" db="EMBL/GenBank/DDBJ databases">
        <title>Complete genome sequences of cellulolytic bacteria, Kitasatospora sp. CMC57 and Streptomyces sp. CMC78, isolated from Japanese agricultural soil.</title>
        <authorList>
            <person name="Hashimoto T."/>
            <person name="Ito M."/>
            <person name="Iwamoto M."/>
            <person name="Fukahori D."/>
            <person name="Shoda T."/>
            <person name="Sakoda M."/>
            <person name="Morohoshi T."/>
            <person name="Mitsuboshi M."/>
            <person name="Nishizawa T."/>
        </authorList>
    </citation>
    <scope>NUCLEOTIDE SEQUENCE</scope>
    <source>
        <strain evidence="5">CMC78</strain>
    </source>
</reference>
<evidence type="ECO:0000256" key="3">
    <source>
        <dbReference type="SAM" id="SignalP"/>
    </source>
</evidence>
<protein>
    <recommendedName>
        <fullName evidence="4">DUF4352 domain-containing protein</fullName>
    </recommendedName>
</protein>
<evidence type="ECO:0000313" key="5">
    <source>
        <dbReference type="EMBL" id="BFP52701.1"/>
    </source>
</evidence>
<dbReference type="RefSeq" id="WP_319600378.1">
    <property type="nucleotide sequence ID" value="NZ_AP035884.1"/>
</dbReference>
<dbReference type="Gene3D" id="2.60.40.1240">
    <property type="match status" value="1"/>
</dbReference>
<dbReference type="EMBL" id="AP035884">
    <property type="protein sequence ID" value="BFP52701.1"/>
    <property type="molecule type" value="Genomic_DNA"/>
</dbReference>
<sequence length="232" mass="23876">MTAFSRPLCGALAAAGLFAATACSSSSPPAPEPVSEGIAAVADEPSPDTTEGVPPGARVLGSPSQGEPFDVTVVASDTTDDPSRWRFTVTDVTCGKTLDPAVTSAAAESIGSTASPPAPEPGKQFCVMAVDVENIGKKQSVWDTSGTVSLNVGDTRYTQSQTDDGYASDYAQYWQDKTNTVAAFGVNPGSKGPTHGVFQIPEGDKPTTAWFTSGTAIDTFDGTQPGYLVTLK</sequence>
<dbReference type="InterPro" id="IPR029051">
    <property type="entry name" value="DUF4352"/>
</dbReference>
<dbReference type="Pfam" id="PF11611">
    <property type="entry name" value="DUF4352"/>
    <property type="match status" value="1"/>
</dbReference>
<accession>A0AB33KBH5</accession>
<feature type="domain" description="DUF4352" evidence="4">
    <location>
        <begin position="116"/>
        <end position="211"/>
    </location>
</feature>
<organism evidence="5">
    <name type="scientific">Streptomyces sp. CMC78</name>
    <dbReference type="NCBI Taxonomy" id="3231512"/>
    <lineage>
        <taxon>Bacteria</taxon>
        <taxon>Bacillati</taxon>
        <taxon>Actinomycetota</taxon>
        <taxon>Actinomycetes</taxon>
        <taxon>Kitasatosporales</taxon>
        <taxon>Streptomycetaceae</taxon>
        <taxon>Streptomyces</taxon>
    </lineage>
</organism>
<evidence type="ECO:0000256" key="1">
    <source>
        <dbReference type="ARBA" id="ARBA00022729"/>
    </source>
</evidence>
<gene>
    <name evidence="5" type="ORF">SCMC78_25080</name>
</gene>
<feature type="region of interest" description="Disordered" evidence="2">
    <location>
        <begin position="22"/>
        <end position="68"/>
    </location>
</feature>
<evidence type="ECO:0000256" key="2">
    <source>
        <dbReference type="SAM" id="MobiDB-lite"/>
    </source>
</evidence>
<keyword evidence="1 3" id="KW-0732">Signal</keyword>
<proteinExistence type="predicted"/>
<evidence type="ECO:0000259" key="4">
    <source>
        <dbReference type="Pfam" id="PF11611"/>
    </source>
</evidence>